<evidence type="ECO:0000313" key="3">
    <source>
        <dbReference type="Proteomes" id="UP000785679"/>
    </source>
</evidence>
<proteinExistence type="predicted"/>
<sequence>MEAIHIKNPLSPTQQGMRRPLPDLLSPNRLEDGGKPPGHETPRQPKNHLKVQDEGKVFQIMQQKASNLKKTGLTPIINQGPKQEEDNNYYEKNERGFIVRGVKPSKGVPHKLITPHQKKPSNAQSPYASNRDLEIELQDHLHPIAKSGPSGHIRAFNVSHASHNSAYEEHDGHSKSFNIEHYEKHQFQKEPGALSQIQSFDEFDELNHAQSNNFNSRQTNNLNAFKSGHNSNVYPTNQSQSRSISRSNQNQKVVIDMHKNTIFGGSGEEKIETPNDIDNEFFTPQKAPKTAHGFSANIISGQRGVALKTLLDQKKLPPESISMILSGNFSMKNFLANKGKLVNGKVIPAEKTRVARRHQTHQADDMYGIRVKNVDSENASPYEMTHKLMNRANFVQMHSAQKALQGKPFRENATQVANLFQSKLLSNHSNAKRMRSSQNKTWRPDQSRMTVQQESVQNTLSDMPVKSPESLAKGRVLFVNRNSSPFQTKDLPAIQSTIISNNKAVDDQSYADKMRLVIDRHNLKIGGLKDQFETISSNFDKARTLAVESNKAYNEKAIKEFDTQLSFLEKIGVAQTRKQIKRRELQQLLNDTSGVSAQVSALTLKKFKEDMFERKQQLAFRLDKIYFLKKHSTDVFRQLLKSGQNSFFGYDGGAGPTSVQDY</sequence>
<gene>
    <name evidence="2" type="ORF">FGO68_gene7735</name>
</gene>
<protein>
    <submittedName>
        <fullName evidence="2">Uncharacterized protein</fullName>
    </submittedName>
</protein>
<comment type="caution">
    <text evidence="2">The sequence shown here is derived from an EMBL/GenBank/DDBJ whole genome shotgun (WGS) entry which is preliminary data.</text>
</comment>
<name>A0A8J8SXK8_HALGN</name>
<feature type="region of interest" description="Disordered" evidence="1">
    <location>
        <begin position="100"/>
        <end position="127"/>
    </location>
</feature>
<organism evidence="2 3">
    <name type="scientific">Halteria grandinella</name>
    <dbReference type="NCBI Taxonomy" id="5974"/>
    <lineage>
        <taxon>Eukaryota</taxon>
        <taxon>Sar</taxon>
        <taxon>Alveolata</taxon>
        <taxon>Ciliophora</taxon>
        <taxon>Intramacronucleata</taxon>
        <taxon>Spirotrichea</taxon>
        <taxon>Stichotrichia</taxon>
        <taxon>Sporadotrichida</taxon>
        <taxon>Halteriidae</taxon>
        <taxon>Halteria</taxon>
    </lineage>
</organism>
<evidence type="ECO:0000313" key="2">
    <source>
        <dbReference type="EMBL" id="TNV74046.1"/>
    </source>
</evidence>
<dbReference type="OrthoDB" id="10670379at2759"/>
<dbReference type="Proteomes" id="UP000785679">
    <property type="component" value="Unassembled WGS sequence"/>
</dbReference>
<feature type="compositionally biased region" description="Basic and acidic residues" evidence="1">
    <location>
        <begin position="29"/>
        <end position="43"/>
    </location>
</feature>
<feature type="region of interest" description="Disordered" evidence="1">
    <location>
        <begin position="1"/>
        <end position="51"/>
    </location>
</feature>
<evidence type="ECO:0000256" key="1">
    <source>
        <dbReference type="SAM" id="MobiDB-lite"/>
    </source>
</evidence>
<dbReference type="EMBL" id="RRYP01017580">
    <property type="protein sequence ID" value="TNV74046.1"/>
    <property type="molecule type" value="Genomic_DNA"/>
</dbReference>
<dbReference type="AlphaFoldDB" id="A0A8J8SXK8"/>
<keyword evidence="3" id="KW-1185">Reference proteome</keyword>
<reference evidence="2" key="1">
    <citation type="submission" date="2019-06" db="EMBL/GenBank/DDBJ databases">
        <authorList>
            <person name="Zheng W."/>
        </authorList>
    </citation>
    <scope>NUCLEOTIDE SEQUENCE</scope>
    <source>
        <strain evidence="2">QDHG01</strain>
    </source>
</reference>
<accession>A0A8J8SXK8</accession>